<dbReference type="AlphaFoldDB" id="A0A7X0EW02"/>
<dbReference type="RefSeq" id="WP_184685103.1">
    <property type="nucleotide sequence ID" value="NZ_JACHLL010000006.1"/>
</dbReference>
<keyword evidence="3" id="KW-1185">Reference proteome</keyword>
<protein>
    <recommendedName>
        <fullName evidence="4">Cation/multidrug efflux pump</fullName>
    </recommendedName>
</protein>
<organism evidence="2 3">
    <name type="scientific">Pseudomonas fluvialis</name>
    <dbReference type="NCBI Taxonomy" id="1793966"/>
    <lineage>
        <taxon>Bacteria</taxon>
        <taxon>Pseudomonadati</taxon>
        <taxon>Pseudomonadota</taxon>
        <taxon>Gammaproteobacteria</taxon>
        <taxon>Pseudomonadales</taxon>
        <taxon>Pseudomonadaceae</taxon>
        <taxon>Pseudomonas</taxon>
    </lineage>
</organism>
<keyword evidence="1" id="KW-0812">Transmembrane</keyword>
<name>A0A7X0EW02_9PSED</name>
<dbReference type="Proteomes" id="UP000557193">
    <property type="component" value="Unassembled WGS sequence"/>
</dbReference>
<reference evidence="2 3" key="1">
    <citation type="submission" date="2020-08" db="EMBL/GenBank/DDBJ databases">
        <title>Functional genomics of gut bacteria from endangered species of beetles.</title>
        <authorList>
            <person name="Carlos-Shanley C."/>
        </authorList>
    </citation>
    <scope>NUCLEOTIDE SEQUENCE [LARGE SCALE GENOMIC DNA]</scope>
    <source>
        <strain evidence="2 3">S00202</strain>
    </source>
</reference>
<comment type="caution">
    <text evidence="2">The sequence shown here is derived from an EMBL/GenBank/DDBJ whole genome shotgun (WGS) entry which is preliminary data.</text>
</comment>
<sequence length="216" mass="23787">MQYDGLAWLTALVALLIALLAARVLFNLGWLLGWLRGTLGLAFAALAGVVGLAAYDLTRYSPLPQDKPLVTISFTAAGEQRFEATLLEGGRERQVTLEGDLWQLDARLFGWKGLAQLIGLQPGYRLETLSGRYLAIEQQKLALNTPQALAASPYGVDVWRWVRNSGRDFLLFNLQPARVNYLPMAADAVYSVSLTPTGLLAQPMNQAAQQALRDWQ</sequence>
<proteinExistence type="predicted"/>
<dbReference type="EMBL" id="JACHLL010000006">
    <property type="protein sequence ID" value="MBB6343116.1"/>
    <property type="molecule type" value="Genomic_DNA"/>
</dbReference>
<evidence type="ECO:0000313" key="2">
    <source>
        <dbReference type="EMBL" id="MBB6343116.1"/>
    </source>
</evidence>
<evidence type="ECO:0000256" key="1">
    <source>
        <dbReference type="SAM" id="Phobius"/>
    </source>
</evidence>
<accession>A0A7X0EW02</accession>
<evidence type="ECO:0000313" key="3">
    <source>
        <dbReference type="Proteomes" id="UP000557193"/>
    </source>
</evidence>
<evidence type="ECO:0008006" key="4">
    <source>
        <dbReference type="Google" id="ProtNLM"/>
    </source>
</evidence>
<gene>
    <name evidence="2" type="ORF">HNP49_003304</name>
</gene>
<keyword evidence="1" id="KW-1133">Transmembrane helix</keyword>
<feature type="transmembrane region" description="Helical" evidence="1">
    <location>
        <begin position="31"/>
        <end position="55"/>
    </location>
</feature>
<keyword evidence="1" id="KW-0472">Membrane</keyword>